<dbReference type="SUPFAM" id="SSF54001">
    <property type="entry name" value="Cysteine proteinases"/>
    <property type="match status" value="1"/>
</dbReference>
<evidence type="ECO:0000259" key="1">
    <source>
        <dbReference type="PROSITE" id="PS51724"/>
    </source>
</evidence>
<comment type="caution">
    <text evidence="2">The sequence shown here is derived from an EMBL/GenBank/DDBJ whole genome shotgun (WGS) entry which is preliminary data.</text>
</comment>
<reference evidence="2" key="2">
    <citation type="journal article" date="2021" name="PeerJ">
        <title>Extensive microbial diversity within the chicken gut microbiome revealed by metagenomics and culture.</title>
        <authorList>
            <person name="Gilroy R."/>
            <person name="Ravi A."/>
            <person name="Getino M."/>
            <person name="Pursley I."/>
            <person name="Horton D.L."/>
            <person name="Alikhan N.F."/>
            <person name="Baker D."/>
            <person name="Gharbi K."/>
            <person name="Hall N."/>
            <person name="Watson M."/>
            <person name="Adriaenssens E.M."/>
            <person name="Foster-Nyarko E."/>
            <person name="Jarju S."/>
            <person name="Secka A."/>
            <person name="Antonio M."/>
            <person name="Oren A."/>
            <person name="Chaudhuri R.R."/>
            <person name="La Ragione R."/>
            <person name="Hildebrand F."/>
            <person name="Pallen M.J."/>
        </authorList>
    </citation>
    <scope>NUCLEOTIDE SEQUENCE</scope>
    <source>
        <strain evidence="2">ChiSjej4B22-8148</strain>
    </source>
</reference>
<organism evidence="2 3">
    <name type="scientific">Candidatus Choladousia intestinavium</name>
    <dbReference type="NCBI Taxonomy" id="2840727"/>
    <lineage>
        <taxon>Bacteria</taxon>
        <taxon>Bacillati</taxon>
        <taxon>Bacillota</taxon>
        <taxon>Clostridia</taxon>
        <taxon>Lachnospirales</taxon>
        <taxon>Lachnospiraceae</taxon>
        <taxon>Lachnospiraceae incertae sedis</taxon>
        <taxon>Candidatus Choladousia</taxon>
    </lineage>
</organism>
<evidence type="ECO:0000313" key="2">
    <source>
        <dbReference type="EMBL" id="HIR13935.1"/>
    </source>
</evidence>
<dbReference type="Gene3D" id="2.30.30.40">
    <property type="entry name" value="SH3 Domains"/>
    <property type="match status" value="1"/>
</dbReference>
<dbReference type="Gene3D" id="3.90.1720.10">
    <property type="entry name" value="endopeptidase domain like (from Nostoc punctiforme)"/>
    <property type="match status" value="1"/>
</dbReference>
<dbReference type="Pfam" id="PF05257">
    <property type="entry name" value="CHAP"/>
    <property type="match status" value="1"/>
</dbReference>
<dbReference type="Pfam" id="PF05036">
    <property type="entry name" value="SPOR"/>
    <property type="match status" value="1"/>
</dbReference>
<dbReference type="InterPro" id="IPR041219">
    <property type="entry name" value="Phage_lysozyme2"/>
</dbReference>
<name>A0A9D1D936_9FIRM</name>
<dbReference type="InterPro" id="IPR036680">
    <property type="entry name" value="SPOR-like_sf"/>
</dbReference>
<accession>A0A9D1D936</accession>
<dbReference type="GO" id="GO:0042834">
    <property type="term" value="F:peptidoglycan binding"/>
    <property type="evidence" value="ECO:0007669"/>
    <property type="project" value="InterPro"/>
</dbReference>
<dbReference type="Gene3D" id="3.30.70.1070">
    <property type="entry name" value="Sporulation related repeat"/>
    <property type="match status" value="1"/>
</dbReference>
<dbReference type="Gene3D" id="1.10.530.10">
    <property type="match status" value="1"/>
</dbReference>
<feature type="domain" description="SPOR" evidence="1">
    <location>
        <begin position="636"/>
        <end position="708"/>
    </location>
</feature>
<dbReference type="InterPro" id="IPR007730">
    <property type="entry name" value="SPOR-like_dom"/>
</dbReference>
<gene>
    <name evidence="2" type="ORF">IAB31_08440</name>
</gene>
<evidence type="ECO:0000313" key="3">
    <source>
        <dbReference type="Proteomes" id="UP000886757"/>
    </source>
</evidence>
<dbReference type="Proteomes" id="UP000886757">
    <property type="component" value="Unassembled WGS sequence"/>
</dbReference>
<reference evidence="2" key="1">
    <citation type="submission" date="2020-10" db="EMBL/GenBank/DDBJ databases">
        <authorList>
            <person name="Gilroy R."/>
        </authorList>
    </citation>
    <scope>NUCLEOTIDE SEQUENCE</scope>
    <source>
        <strain evidence="2">ChiSjej4B22-8148</strain>
    </source>
</reference>
<dbReference type="PROSITE" id="PS51724">
    <property type="entry name" value="SPOR"/>
    <property type="match status" value="1"/>
</dbReference>
<sequence length="708" mass="77529">MAINIEAEKKAYQRFIDAGMTPAGACGLIGNLEAESDGFYPNRVEYLCLRRLKESGKTYTDDSYTAAVDSGGISRAEFLNPLPGKQYGYGLAQWTSPGRKGGLYDMVKAWGVSISNMDAQLEFLLKELNGNYSYVMAALKTASSIREASDVILKKFEQPADTSESVCASRAARGQKFYDNYVKGEEKVVVTAKDIINIAKSYIGCKESDGSHRKIIDLYNSHKPLARGYAVTYTDSWCDAFVSAVAIKAGAVDLIGTECGCEEHVKIFRQKGIWIEDGTITPKPGDIILYNWDGSTQPNDGYSDHIGYVESVSGGKITTIEGNYSDAVKRRTLSVGNGNIRGYARPMYAAASGAGSDTPQEQPDSGICYEPQWSGLVTASALNVRSWAGTKYPNIKSRPYVYSGDLVEICDTVNAEDGTPWYFIKIGDVYGFASSKYIWKQGEIKEPEETPEEEPENSSILEQCAKFQAQLEADIKAGKNWEYHNPSKYLEEQWGNALKNNKRACNCALLARWALKEAGLIPQDTGIFYGKLGGTISWGAGTKEAVTAACDLINIQSRTVQQLLDDGTLRPGDIVTYVNLQHTNIYAGGNKWYDAGHAYCSGSGEGAIYKSWYGNGQYNGQLVGYIIRPKAASGGQTGERRYIVQAGAFEKKANAEAQLKAILAAGFDAYISQTEGQYKIFAGAYELKENAEKQVERLKTAGFDAFIR</sequence>
<dbReference type="InterPro" id="IPR038765">
    <property type="entry name" value="Papain-like_cys_pep_sf"/>
</dbReference>
<dbReference type="InterPro" id="IPR007921">
    <property type="entry name" value="CHAP_dom"/>
</dbReference>
<proteinExistence type="predicted"/>
<dbReference type="EMBL" id="DVGK01000096">
    <property type="protein sequence ID" value="HIR13935.1"/>
    <property type="molecule type" value="Genomic_DNA"/>
</dbReference>
<protein>
    <submittedName>
        <fullName evidence="2">SPOR domain-containing protein</fullName>
    </submittedName>
</protein>
<dbReference type="Pfam" id="PF18013">
    <property type="entry name" value="Phage_lysozyme2"/>
    <property type="match status" value="1"/>
</dbReference>
<dbReference type="SUPFAM" id="SSF110997">
    <property type="entry name" value="Sporulation related repeat"/>
    <property type="match status" value="1"/>
</dbReference>
<dbReference type="AlphaFoldDB" id="A0A9D1D936"/>